<dbReference type="InParanoid" id="A0A194XU04"/>
<dbReference type="GO" id="GO:0008270">
    <property type="term" value="F:zinc ion binding"/>
    <property type="evidence" value="ECO:0007669"/>
    <property type="project" value="UniProtKB-KW"/>
</dbReference>
<dbReference type="GeneID" id="28822445"/>
<keyword evidence="1" id="KW-0862">Zinc</keyword>
<dbReference type="EMBL" id="KQ947405">
    <property type="protein sequence ID" value="KUJ23187.1"/>
    <property type="molecule type" value="Genomic_DNA"/>
</dbReference>
<keyword evidence="4" id="KW-1185">Reference proteome</keyword>
<organism evidence="3 4">
    <name type="scientific">Mollisia scopiformis</name>
    <name type="common">Conifer needle endophyte fungus</name>
    <name type="synonym">Phialocephala scopiformis</name>
    <dbReference type="NCBI Taxonomy" id="149040"/>
    <lineage>
        <taxon>Eukaryota</taxon>
        <taxon>Fungi</taxon>
        <taxon>Dikarya</taxon>
        <taxon>Ascomycota</taxon>
        <taxon>Pezizomycotina</taxon>
        <taxon>Leotiomycetes</taxon>
        <taxon>Helotiales</taxon>
        <taxon>Mollisiaceae</taxon>
        <taxon>Mollisia</taxon>
    </lineage>
</organism>
<evidence type="ECO:0000256" key="1">
    <source>
        <dbReference type="PROSITE-ProRule" id="PRU00042"/>
    </source>
</evidence>
<evidence type="ECO:0000313" key="3">
    <source>
        <dbReference type="EMBL" id="KUJ23187.1"/>
    </source>
</evidence>
<dbReference type="Proteomes" id="UP000070700">
    <property type="component" value="Unassembled WGS sequence"/>
</dbReference>
<keyword evidence="1" id="KW-0863">Zinc-finger</keyword>
<protein>
    <recommendedName>
        <fullName evidence="2">C2H2-type domain-containing protein</fullName>
    </recommendedName>
</protein>
<name>A0A194XU04_MOLSC</name>
<feature type="domain" description="C2H2-type" evidence="2">
    <location>
        <begin position="103"/>
        <end position="132"/>
    </location>
</feature>
<keyword evidence="1" id="KW-0479">Metal-binding</keyword>
<dbReference type="InterPro" id="IPR013087">
    <property type="entry name" value="Znf_C2H2_type"/>
</dbReference>
<accession>A0A194XU04</accession>
<dbReference type="RefSeq" id="XP_018077542.1">
    <property type="nucleotide sequence ID" value="XM_018212719.1"/>
</dbReference>
<sequence>MDAGLLRHYAAPYAYNYRGNLYRQWWRFLNSKDQEGNPVLSDLDIRRVASKYTTNWNPTGKIRIRSADRQAFVDNAIAAAPDDILAHKKDRRVALPDGSNCKYGCVFCWRRFPRKDNRDAHERSAYQEGLNPEAICNLLQETHGLTASPWTLESRIETWRLRQKVDLGPYFSEIKGAYEQGVIPSEIRKPIYNKCKAMISAKVLNEHMQQWGLHVRAPQAKPERIESRTGEVEIVQATAMRKEVVKLGVEEPDISLLKTLVDTGSSDLRKRKFEGQAVNAVAQIGEISAITSAGEKKAWSGGILSCTDPDDIEQDNDGAWAGWTGFPPRLQQLTPLLNGLRHGLISSAIKNGAGVYLKRRNEQNSSGTTF</sequence>
<dbReference type="KEGG" id="psco:LY89DRAFT_663651"/>
<dbReference type="OrthoDB" id="10591223at2759"/>
<proteinExistence type="predicted"/>
<dbReference type="AlphaFoldDB" id="A0A194XU04"/>
<gene>
    <name evidence="3" type="ORF">LY89DRAFT_663651</name>
</gene>
<evidence type="ECO:0000259" key="2">
    <source>
        <dbReference type="PROSITE" id="PS50157"/>
    </source>
</evidence>
<evidence type="ECO:0000313" key="4">
    <source>
        <dbReference type="Proteomes" id="UP000070700"/>
    </source>
</evidence>
<reference evidence="3 4" key="1">
    <citation type="submission" date="2015-10" db="EMBL/GenBank/DDBJ databases">
        <title>Full genome of DAOMC 229536 Phialocephala scopiformis, a fungal endophyte of spruce producing the potent anti-insectan compound rugulosin.</title>
        <authorList>
            <consortium name="DOE Joint Genome Institute"/>
            <person name="Walker A.K."/>
            <person name="Frasz S.L."/>
            <person name="Seifert K.A."/>
            <person name="Miller J.D."/>
            <person name="Mondo S.J."/>
            <person name="Labutti K."/>
            <person name="Lipzen A."/>
            <person name="Dockter R."/>
            <person name="Kennedy M."/>
            <person name="Grigoriev I.V."/>
            <person name="Spatafora J.W."/>
        </authorList>
    </citation>
    <scope>NUCLEOTIDE SEQUENCE [LARGE SCALE GENOMIC DNA]</scope>
    <source>
        <strain evidence="3 4">CBS 120377</strain>
    </source>
</reference>
<dbReference type="PROSITE" id="PS50157">
    <property type="entry name" value="ZINC_FINGER_C2H2_2"/>
    <property type="match status" value="1"/>
</dbReference>